<gene>
    <name evidence="3" type="primary">Mettl25</name>
    <name evidence="3" type="ORF">E2C01_050400</name>
</gene>
<feature type="domain" description="Methyltransferase" evidence="2">
    <location>
        <begin position="15"/>
        <end position="59"/>
    </location>
</feature>
<keyword evidence="4" id="KW-1185">Reference proteome</keyword>
<feature type="compositionally biased region" description="Basic and acidic residues" evidence="1">
    <location>
        <begin position="134"/>
        <end position="150"/>
    </location>
</feature>
<comment type="caution">
    <text evidence="3">The sequence shown here is derived from an EMBL/GenBank/DDBJ whole genome shotgun (WGS) entry which is preliminary data.</text>
</comment>
<evidence type="ECO:0000256" key="1">
    <source>
        <dbReference type="SAM" id="MobiDB-lite"/>
    </source>
</evidence>
<keyword evidence="3" id="KW-0489">Methyltransferase</keyword>
<dbReference type="OrthoDB" id="10258156at2759"/>
<dbReference type="InterPro" id="IPR052220">
    <property type="entry name" value="METTL25"/>
</dbReference>
<dbReference type="PANTHER" id="PTHR12496:SF9">
    <property type="entry name" value="METHYLTRANSFERASE-LIKE PROTEIN 25-RELATED"/>
    <property type="match status" value="1"/>
</dbReference>
<feature type="region of interest" description="Disordered" evidence="1">
    <location>
        <begin position="116"/>
        <end position="178"/>
    </location>
</feature>
<dbReference type="PANTHER" id="PTHR12496">
    <property type="entry name" value="CGI-41 METHYLTRANSFERASE"/>
    <property type="match status" value="1"/>
</dbReference>
<dbReference type="InterPro" id="IPR025714">
    <property type="entry name" value="Methyltranfer_dom"/>
</dbReference>
<dbReference type="GO" id="GO:0008168">
    <property type="term" value="F:methyltransferase activity"/>
    <property type="evidence" value="ECO:0007669"/>
    <property type="project" value="UniProtKB-KW"/>
</dbReference>
<dbReference type="AlphaFoldDB" id="A0A5B7GG09"/>
<dbReference type="Pfam" id="PF13679">
    <property type="entry name" value="Methyltransf_32"/>
    <property type="match status" value="1"/>
</dbReference>
<dbReference type="GO" id="GO:0032259">
    <property type="term" value="P:methylation"/>
    <property type="evidence" value="ECO:0007669"/>
    <property type="project" value="UniProtKB-KW"/>
</dbReference>
<name>A0A5B7GG09_PORTR</name>
<evidence type="ECO:0000313" key="3">
    <source>
        <dbReference type="EMBL" id="MPC56439.1"/>
    </source>
</evidence>
<protein>
    <submittedName>
        <fullName evidence="3">Methyltransferase-like protein 25</fullName>
    </submittedName>
</protein>
<organism evidence="3 4">
    <name type="scientific">Portunus trituberculatus</name>
    <name type="common">Swimming crab</name>
    <name type="synonym">Neptunus trituberculatus</name>
    <dbReference type="NCBI Taxonomy" id="210409"/>
    <lineage>
        <taxon>Eukaryota</taxon>
        <taxon>Metazoa</taxon>
        <taxon>Ecdysozoa</taxon>
        <taxon>Arthropoda</taxon>
        <taxon>Crustacea</taxon>
        <taxon>Multicrustacea</taxon>
        <taxon>Malacostraca</taxon>
        <taxon>Eumalacostraca</taxon>
        <taxon>Eucarida</taxon>
        <taxon>Decapoda</taxon>
        <taxon>Pleocyemata</taxon>
        <taxon>Brachyura</taxon>
        <taxon>Eubrachyura</taxon>
        <taxon>Portunoidea</taxon>
        <taxon>Portunidae</taxon>
        <taxon>Portuninae</taxon>
        <taxon>Portunus</taxon>
    </lineage>
</organism>
<reference evidence="3 4" key="1">
    <citation type="submission" date="2019-05" db="EMBL/GenBank/DDBJ databases">
        <title>Another draft genome of Portunus trituberculatus and its Hox gene families provides insights of decapod evolution.</title>
        <authorList>
            <person name="Jeong J.-H."/>
            <person name="Song I."/>
            <person name="Kim S."/>
            <person name="Choi T."/>
            <person name="Kim D."/>
            <person name="Ryu S."/>
            <person name="Kim W."/>
        </authorList>
    </citation>
    <scope>NUCLEOTIDE SEQUENCE [LARGE SCALE GENOMIC DNA]</scope>
    <source>
        <tissue evidence="3">Muscle</tissue>
    </source>
</reference>
<dbReference type="Proteomes" id="UP000324222">
    <property type="component" value="Unassembled WGS sequence"/>
</dbReference>
<evidence type="ECO:0000259" key="2">
    <source>
        <dbReference type="Pfam" id="PF13679"/>
    </source>
</evidence>
<accession>A0A5B7GG09</accession>
<dbReference type="EMBL" id="VSRR010013939">
    <property type="protein sequence ID" value="MPC56439.1"/>
    <property type="molecule type" value="Genomic_DNA"/>
</dbReference>
<feature type="compositionally biased region" description="Basic and acidic residues" evidence="1">
    <location>
        <begin position="116"/>
        <end position="126"/>
    </location>
</feature>
<sequence length="355" mass="39267">MEDSLLADTTFLVNEASLLGLIGLHTCGNLASSSLRLFVANPRVHFLCNVGCCYHLLEEEFSRNTYNQRKAPNGDGAPQTIVPVCEEKCEGKHTGVEHIPSKQEYSALLSSASLGEREMHSSHAIRESAVPPTTEREEHWLHEQSSREEQQQEPPVTGTASRGSQGEGDIDPLHPSRIPNLGQGFPLSSFLRGRQFSLGRNSRMLSSQATDRLTQGNLGGPDSLYWRALLQVVLVDKLGDVSELSHVGRLSGKCQTFTEYAVMAMARLGVSVNVTKEELEEYDKKYRSTRDKLERFFLLRASMAAVVEGAMLLDRLAFLCEQEDVSAYLVPLFDPVTSPRCHALLAVRGTSSPRH</sequence>
<proteinExistence type="predicted"/>
<keyword evidence="3" id="KW-0808">Transferase</keyword>
<evidence type="ECO:0000313" key="4">
    <source>
        <dbReference type="Proteomes" id="UP000324222"/>
    </source>
</evidence>